<dbReference type="SUPFAM" id="SSF57667">
    <property type="entry name" value="beta-beta-alpha zinc fingers"/>
    <property type="match status" value="1"/>
</dbReference>
<feature type="coiled-coil region" evidence="1">
    <location>
        <begin position="700"/>
        <end position="730"/>
    </location>
</feature>
<evidence type="ECO:0000256" key="2">
    <source>
        <dbReference type="SAM" id="MobiDB-lite"/>
    </source>
</evidence>
<dbReference type="SMART" id="SM00451">
    <property type="entry name" value="ZnF_U1"/>
    <property type="match status" value="2"/>
</dbReference>
<evidence type="ECO:0000259" key="3">
    <source>
        <dbReference type="PROSITE" id="PS00028"/>
    </source>
</evidence>
<feature type="compositionally biased region" description="Basic and acidic residues" evidence="2">
    <location>
        <begin position="1253"/>
        <end position="1266"/>
    </location>
</feature>
<dbReference type="Ensembl" id="ENSEBUT00000024619.1">
    <property type="protein sequence ID" value="ENSEBUP00000024043.1"/>
    <property type="gene ID" value="ENSEBUG00000014807.1"/>
</dbReference>
<dbReference type="PRINTS" id="PR01217">
    <property type="entry name" value="PRICHEXTENSN"/>
</dbReference>
<dbReference type="InterPro" id="IPR003604">
    <property type="entry name" value="Matrin/U1-like-C_Znf_C2H2"/>
</dbReference>
<feature type="compositionally biased region" description="Basic residues" evidence="2">
    <location>
        <begin position="140"/>
        <end position="150"/>
    </location>
</feature>
<feature type="region of interest" description="Disordered" evidence="2">
    <location>
        <begin position="456"/>
        <end position="494"/>
    </location>
</feature>
<evidence type="ECO:0000313" key="4">
    <source>
        <dbReference type="Ensembl" id="ENSEBUP00000024043.1"/>
    </source>
</evidence>
<dbReference type="GO" id="GO:0005654">
    <property type="term" value="C:nucleoplasm"/>
    <property type="evidence" value="ECO:0007669"/>
    <property type="project" value="TreeGrafter"/>
</dbReference>
<dbReference type="GO" id="GO:0008270">
    <property type="term" value="F:zinc ion binding"/>
    <property type="evidence" value="ECO:0007669"/>
    <property type="project" value="InterPro"/>
</dbReference>
<keyword evidence="1" id="KW-0175">Coiled coil</keyword>
<feature type="region of interest" description="Disordered" evidence="2">
    <location>
        <begin position="593"/>
        <end position="642"/>
    </location>
</feature>
<reference evidence="4" key="2">
    <citation type="submission" date="2025-09" db="UniProtKB">
        <authorList>
            <consortium name="Ensembl"/>
        </authorList>
    </citation>
    <scope>IDENTIFICATION</scope>
</reference>
<feature type="region of interest" description="Disordered" evidence="2">
    <location>
        <begin position="512"/>
        <end position="540"/>
    </location>
</feature>
<dbReference type="PANTHER" id="PTHR15577:SF2">
    <property type="entry name" value="ZINC FINGER PROTEIN 318"/>
    <property type="match status" value="1"/>
</dbReference>
<dbReference type="InterPro" id="IPR055309">
    <property type="entry name" value="Znf318-like"/>
</dbReference>
<evidence type="ECO:0000313" key="5">
    <source>
        <dbReference type="Proteomes" id="UP000694388"/>
    </source>
</evidence>
<dbReference type="GO" id="GO:0045892">
    <property type="term" value="P:negative regulation of DNA-templated transcription"/>
    <property type="evidence" value="ECO:0007669"/>
    <property type="project" value="TreeGrafter"/>
</dbReference>
<feature type="domain" description="C2H2-type" evidence="3">
    <location>
        <begin position="831"/>
        <end position="853"/>
    </location>
</feature>
<accession>A0A8C4R2Q6</accession>
<feature type="compositionally biased region" description="Basic and acidic residues" evidence="2">
    <location>
        <begin position="82"/>
        <end position="138"/>
    </location>
</feature>
<dbReference type="GO" id="GO:0045893">
    <property type="term" value="P:positive regulation of DNA-templated transcription"/>
    <property type="evidence" value="ECO:0007669"/>
    <property type="project" value="TreeGrafter"/>
</dbReference>
<keyword evidence="5" id="KW-1185">Reference proteome</keyword>
<sequence>MRRNCRIGVGSLGGSLCEKNRNGLVRGSWKTRNASSVRGKDHEWSSPSEMHRQHYKDPYPHPHHRSRSRSPSERHSRSHYKLRPEDRYEKIPHDSDMRRYSREKASKPHLYRDMEQGPKDTWRHHRDYDDLSPHEPRPRSPLHRRHQSHSPRHDAHQERNIRITVGNDKFQSDSPAHQLASAHARLGPPVERLYSVQSLHDPPASREWTESSRNDIDDGGLEELQMARLRKQMKEEVVRERMKQNLLEDMERRLHLEKYKLAREQSPDSGYILHKPNITPAQPKKSILKKIDGRDVTTEQLDSEADVLRRYQREPCDRKMSSSLELAASGYSMNTSCIPGIADFDEVLNEPSTEIKSIDDEEQFLYGDDGKDSRQLERHIAIDRQTVSRSDKYKAEKPIVNEVEEHCTVSAPPSNTFAGNDGKSEQRLEQDLAAVLHTIGLNLGLSELTQLIMAKKQTHLPSSHEPISKPSPKQPTPTESPLKEPQQYKTPVYPSYPPPNAFFGNVPVPASSMAPAPAPAPTPAPSTPAPSPYMASSSAPPMAQSYHIGFPWSSTRPVPMNYCDAGRMPGLPIARCLHPSQLQPNPALIQNMSKLFQPPPTHPPPTHPPPTLPPPTLPPPTLPPPPHPPPPLPPSPLPPKIIPGIRSNLRLIETVDLDGKKERPPVPSMVLHPISTPSTSQPSFAVPIKTEEKENLAHVTQERQKRLTCLEQELKKLRKQQGEIERMKQKEKDGHKDPALLALGLLQQQVAEEIAHTRSQVAAAAQRQMEFDKTGVLSLEKHAKKPINVNSTDVKVEEKKKEEGILGKKEDKFEEDFTSTVEFFDGGNHWCKLCNTLFVDFNDLFFHLHTKKHRQWEDILDRPWANVQKSNIVKKSKILQKVPGKGAEFIMPVRAYYCKLCDEFSGDPSCAQHHVTSPKHNFQFERYLRTNPNYFHRWRKDRTAAIAVIKEDKRRLIVEEKRKHYEDSQQRKTKLMKILEKEKQQFVELDEMKTDGGTDASSKTQIKLTLRVTEDKKKVAEGESEKCAATKAKEVIGIREAKKEAFSSKASKQISINLSGKTFISPPVTNVPPVASQPRIRPKLPLVPISQRKPSSLVPQTMQRPVPLNMFLSIGGKYSAKPLPVVKDDSLMQQQQQPQVMMQKREKKKELKEECKPAITQVVEEDKEGLLKIPDINLETATENVETVAVDNVENGGLDAEIGDFQEIAAVFKGKAGANSPLEEESFEKGSVENISSVEVEREQPVAMEIDMTSDKVKNEEEENPEKSYVIDKASMQEECAPGTTDVLDSVLAIPVPPPSISNEQPVAMEIDMTSDKVKKAEEENSEKSCVIDKASMQEVCSRNH</sequence>
<feature type="compositionally biased region" description="Basic and acidic residues" evidence="2">
    <location>
        <begin position="151"/>
        <end position="160"/>
    </location>
</feature>
<feature type="compositionally biased region" description="Pro residues" evidence="2">
    <location>
        <begin position="516"/>
        <end position="531"/>
    </location>
</feature>
<feature type="compositionally biased region" description="Pro residues" evidence="2">
    <location>
        <begin position="597"/>
        <end position="641"/>
    </location>
</feature>
<dbReference type="GO" id="GO:0003676">
    <property type="term" value="F:nucleic acid binding"/>
    <property type="evidence" value="ECO:0007669"/>
    <property type="project" value="InterPro"/>
</dbReference>
<dbReference type="GeneTree" id="ENSGT00390000000614"/>
<dbReference type="PANTHER" id="PTHR15577">
    <property type="entry name" value="ZINC FINGER CONTAINING PROTEIN"/>
    <property type="match status" value="1"/>
</dbReference>
<feature type="region of interest" description="Disordered" evidence="2">
    <location>
        <begin position="1221"/>
        <end position="1266"/>
    </location>
</feature>
<evidence type="ECO:0000256" key="1">
    <source>
        <dbReference type="SAM" id="Coils"/>
    </source>
</evidence>
<dbReference type="InterPro" id="IPR036236">
    <property type="entry name" value="Znf_C2H2_sf"/>
</dbReference>
<reference evidence="4" key="1">
    <citation type="submission" date="2025-08" db="UniProtKB">
        <authorList>
            <consortium name="Ensembl"/>
        </authorList>
    </citation>
    <scope>IDENTIFICATION</scope>
</reference>
<dbReference type="Proteomes" id="UP000694388">
    <property type="component" value="Unplaced"/>
</dbReference>
<feature type="compositionally biased region" description="Basic and acidic residues" evidence="2">
    <location>
        <begin position="38"/>
        <end position="60"/>
    </location>
</feature>
<proteinExistence type="predicted"/>
<feature type="region of interest" description="Disordered" evidence="2">
    <location>
        <begin position="1"/>
        <end position="160"/>
    </location>
</feature>
<dbReference type="PROSITE" id="PS00028">
    <property type="entry name" value="ZINC_FINGER_C2H2_1"/>
    <property type="match status" value="1"/>
</dbReference>
<protein>
    <recommendedName>
        <fullName evidence="3">C2H2-type domain-containing protein</fullName>
    </recommendedName>
</protein>
<dbReference type="InterPro" id="IPR013087">
    <property type="entry name" value="Znf_C2H2_type"/>
</dbReference>
<organism evidence="4 5">
    <name type="scientific">Eptatretus burgeri</name>
    <name type="common">Inshore hagfish</name>
    <dbReference type="NCBI Taxonomy" id="7764"/>
    <lineage>
        <taxon>Eukaryota</taxon>
        <taxon>Metazoa</taxon>
        <taxon>Chordata</taxon>
        <taxon>Craniata</taxon>
        <taxon>Vertebrata</taxon>
        <taxon>Cyclostomata</taxon>
        <taxon>Myxini</taxon>
        <taxon>Myxiniformes</taxon>
        <taxon>Myxinidae</taxon>
        <taxon>Eptatretinae</taxon>
        <taxon>Eptatretus</taxon>
    </lineage>
</organism>
<name>A0A8C4R2Q6_EPTBU</name>